<keyword evidence="3 7" id="KW-0812">Transmembrane</keyword>
<proteinExistence type="predicted"/>
<dbReference type="PANTHER" id="PTHR30619">
    <property type="entry name" value="DNA INTERNALIZATION/COMPETENCE PROTEIN COMEC/REC2"/>
    <property type="match status" value="1"/>
</dbReference>
<dbReference type="InterPro" id="IPR025405">
    <property type="entry name" value="DUF4131"/>
</dbReference>
<feature type="compositionally biased region" description="Basic and acidic residues" evidence="6">
    <location>
        <begin position="804"/>
        <end position="813"/>
    </location>
</feature>
<feature type="transmembrane region" description="Helical" evidence="7">
    <location>
        <begin position="282"/>
        <end position="307"/>
    </location>
</feature>
<dbReference type="InterPro" id="IPR036866">
    <property type="entry name" value="RibonucZ/Hydroxyglut_hydro"/>
</dbReference>
<dbReference type="PANTHER" id="PTHR30619:SF1">
    <property type="entry name" value="RECOMBINATION PROTEIN 2"/>
    <property type="match status" value="1"/>
</dbReference>
<evidence type="ECO:0000256" key="6">
    <source>
        <dbReference type="SAM" id="MobiDB-lite"/>
    </source>
</evidence>
<evidence type="ECO:0000256" key="7">
    <source>
        <dbReference type="SAM" id="Phobius"/>
    </source>
</evidence>
<feature type="transmembrane region" description="Helical" evidence="7">
    <location>
        <begin position="66"/>
        <end position="84"/>
    </location>
</feature>
<dbReference type="InterPro" id="IPR004797">
    <property type="entry name" value="Competence_ComEC/Rec2"/>
</dbReference>
<feature type="transmembrane region" description="Helical" evidence="7">
    <location>
        <begin position="384"/>
        <end position="402"/>
    </location>
</feature>
<feature type="region of interest" description="Disordered" evidence="6">
    <location>
        <begin position="804"/>
        <end position="826"/>
    </location>
</feature>
<protein>
    <submittedName>
        <fullName evidence="9">DNA internalization-related competence protein ComEC/Rec2</fullName>
    </submittedName>
</protein>
<dbReference type="Proteomes" id="UP000593932">
    <property type="component" value="Chromosome"/>
</dbReference>
<dbReference type="InterPro" id="IPR035681">
    <property type="entry name" value="ComA-like_MBL"/>
</dbReference>
<accession>A0A7S6UJ19</accession>
<feature type="domain" description="Metallo-beta-lactamase" evidence="8">
    <location>
        <begin position="562"/>
        <end position="751"/>
    </location>
</feature>
<evidence type="ECO:0000256" key="3">
    <source>
        <dbReference type="ARBA" id="ARBA00022692"/>
    </source>
</evidence>
<comment type="subcellular location">
    <subcellularLocation>
        <location evidence="1">Cell membrane</location>
        <topology evidence="1">Multi-pass membrane protein</topology>
    </subcellularLocation>
</comment>
<feature type="transmembrane region" description="Helical" evidence="7">
    <location>
        <begin position="361"/>
        <end position="378"/>
    </location>
</feature>
<feature type="transmembrane region" description="Helical" evidence="7">
    <location>
        <begin position="506"/>
        <end position="523"/>
    </location>
</feature>
<evidence type="ECO:0000313" key="10">
    <source>
        <dbReference type="Proteomes" id="UP000593932"/>
    </source>
</evidence>
<dbReference type="CDD" id="cd07731">
    <property type="entry name" value="ComA-like_MBL-fold"/>
    <property type="match status" value="1"/>
</dbReference>
<dbReference type="Gene3D" id="3.60.15.10">
    <property type="entry name" value="Ribonuclease Z/Hydroxyacylglutathione hydrolase-like"/>
    <property type="match status" value="1"/>
</dbReference>
<dbReference type="NCBIfam" id="TIGR00360">
    <property type="entry name" value="ComEC_N-term"/>
    <property type="match status" value="1"/>
</dbReference>
<evidence type="ECO:0000256" key="5">
    <source>
        <dbReference type="ARBA" id="ARBA00023136"/>
    </source>
</evidence>
<evidence type="ECO:0000256" key="1">
    <source>
        <dbReference type="ARBA" id="ARBA00004651"/>
    </source>
</evidence>
<feature type="transmembrane region" description="Helical" evidence="7">
    <location>
        <begin position="444"/>
        <end position="464"/>
    </location>
</feature>
<dbReference type="InterPro" id="IPR004477">
    <property type="entry name" value="ComEC_N"/>
</dbReference>
<dbReference type="Pfam" id="PF03772">
    <property type="entry name" value="Competence"/>
    <property type="match status" value="1"/>
</dbReference>
<feature type="transmembrane region" description="Helical" evidence="7">
    <location>
        <begin position="414"/>
        <end position="432"/>
    </location>
</feature>
<keyword evidence="2" id="KW-1003">Cell membrane</keyword>
<dbReference type="InterPro" id="IPR001279">
    <property type="entry name" value="Metallo-B-lactamas"/>
</dbReference>
<keyword evidence="4 7" id="KW-1133">Transmembrane helix</keyword>
<evidence type="ECO:0000259" key="8">
    <source>
        <dbReference type="SMART" id="SM00849"/>
    </source>
</evidence>
<dbReference type="EMBL" id="CP063657">
    <property type="protein sequence ID" value="QOW21187.1"/>
    <property type="molecule type" value="Genomic_DNA"/>
</dbReference>
<organism evidence="9 10">
    <name type="scientific">Novilysobacter avium</name>
    <dbReference type="NCBI Taxonomy" id="2781023"/>
    <lineage>
        <taxon>Bacteria</taxon>
        <taxon>Pseudomonadati</taxon>
        <taxon>Pseudomonadota</taxon>
        <taxon>Gammaproteobacteria</taxon>
        <taxon>Lysobacterales</taxon>
        <taxon>Lysobacteraceae</taxon>
        <taxon>Novilysobacter</taxon>
    </lineage>
</organism>
<evidence type="ECO:0000313" key="9">
    <source>
        <dbReference type="EMBL" id="QOW21187.1"/>
    </source>
</evidence>
<evidence type="ECO:0000256" key="4">
    <source>
        <dbReference type="ARBA" id="ARBA00022989"/>
    </source>
</evidence>
<name>A0A7S6UJ19_9GAMM</name>
<dbReference type="SUPFAM" id="SSF56281">
    <property type="entry name" value="Metallo-hydrolase/oxidoreductase"/>
    <property type="match status" value="1"/>
</dbReference>
<dbReference type="NCBIfam" id="TIGR00361">
    <property type="entry name" value="ComEC_Rec2"/>
    <property type="match status" value="1"/>
</dbReference>
<evidence type="ECO:0000256" key="2">
    <source>
        <dbReference type="ARBA" id="ARBA00022475"/>
    </source>
</evidence>
<keyword evidence="10" id="KW-1185">Reference proteome</keyword>
<feature type="transmembrane region" description="Helical" evidence="7">
    <location>
        <begin position="319"/>
        <end position="340"/>
    </location>
</feature>
<keyword evidence="5 7" id="KW-0472">Membrane</keyword>
<dbReference type="Pfam" id="PF13567">
    <property type="entry name" value="DUF4131"/>
    <property type="match status" value="1"/>
</dbReference>
<gene>
    <name evidence="9" type="ORF">INQ42_07780</name>
</gene>
<dbReference type="InterPro" id="IPR052159">
    <property type="entry name" value="Competence_DNA_uptake"/>
</dbReference>
<dbReference type="Pfam" id="PF00753">
    <property type="entry name" value="Lactamase_B"/>
    <property type="match status" value="1"/>
</dbReference>
<sequence>MSNAARTPPSIPTIDRVPCVATVADAAGGVFLATTPARSRPLGLPVASGLLAGVSLALWLPWLAPLWLLLAAAVVGAPAWWQAWRGRWMGAYLVGFALAGLHATHALSVQLPVDWEKRDVEVRGRLVELPQHQPRRTAFAFRVDRANDQPEPLRGRLLRLSWYDERDGTGTGRDEVQAGQRWEMTVRLRAPRGLRNPGGFDSEKHAFAGRVSASGYVREPGKARLEQAGTGINAWRGAMSQRIADSVAPESARFLSAFALGDTRGLDDEDWHVLRATGLSHLVAISGMHVGIVAGFFALAMAGVWWVFPGLGRRVPRPIAAAMGGLVGAILYAAVAGFALPTVRTVLMVAVVAGMRIQRRRSTTLEVLALAMIAVLVVDPLSALTAGFWLSFFGVAWLVWCLPEVGRRPPHDLVSAQGVATIGLLPLTAVLFDQASLAGPLANLVAVPWWTLVVVPLSLVGTALELLHAGWGLWAWDAAAWCFQLSWPLFDTMAASDMALWWLRESRWYALPLALAGAFWLLLPRGLPGRPLALLLWLPLLWPARDLPAPGEVDIQVLDVGQGSSVLVRTAAHNLLYDMGPSTPDGFDSGERVVIPALRALGVERLDRAVVSHADNDHSGGFEAVRRRTGIDSANAPEDSGIADTLPCVAGEQWQWDGVSFRFMHPPPYFPYLGNDASCVLRITGKHGSALLLGDVGKVIERDLVRRSRLDAESAIKAEVVLVSHHGAANASDPALVEATGAQLAIMSSGHGNRFGHPRTEVTRRWQDAGAATPDTAQDGAIRVRMGEAGISVETRRAARPRLWDAGRRDNKPLVDAAPELSYRPD</sequence>
<reference evidence="9 10" key="1">
    <citation type="submission" date="2020-10" db="EMBL/GenBank/DDBJ databases">
        <title>complete genome sequencing of Lysobacter sp. H23M41.</title>
        <authorList>
            <person name="Bae J.-W."/>
            <person name="Lee S.-Y."/>
        </authorList>
    </citation>
    <scope>NUCLEOTIDE SEQUENCE [LARGE SCALE GENOMIC DNA]</scope>
    <source>
        <strain evidence="9 10">H23M41</strain>
    </source>
</reference>
<dbReference type="SMART" id="SM00849">
    <property type="entry name" value="Lactamase_B"/>
    <property type="match status" value="1"/>
</dbReference>